<evidence type="ECO:0000259" key="4">
    <source>
        <dbReference type="PROSITE" id="PS50893"/>
    </source>
</evidence>
<dbReference type="Proteomes" id="UP000316252">
    <property type="component" value="Unassembled WGS sequence"/>
</dbReference>
<dbReference type="PANTHER" id="PTHR24220:SF86">
    <property type="entry name" value="ABC TRANSPORTER ABCH.1"/>
    <property type="match status" value="1"/>
</dbReference>
<gene>
    <name evidence="5" type="ORF">FJ657_07075</name>
</gene>
<sequence>MYELTDVTRVYKQKKRTVTALKDVTLTIPDGQMVAIQGPTGGGKSTLLQMLGALDRPSSGAIALDGKQLTKLGDAKLGAVRGSDIGIVFQGFNLIPTLTAQENVETALVPQRVPAAERARRARAALESVGLGERTDHLPGELSGGQQQRVAIARALVKEPRVLLADEPTGNLDEETRDEIMELLEGLWRDRGLTLIIVTHDSAVARRAQRRLHIKQGHVRDVA</sequence>
<dbReference type="CDD" id="cd03255">
    <property type="entry name" value="ABC_MJ0796_LolCDE_FtsE"/>
    <property type="match status" value="1"/>
</dbReference>
<dbReference type="EMBL" id="VHQG01000002">
    <property type="protein sequence ID" value="TPW75637.1"/>
    <property type="molecule type" value="Genomic_DNA"/>
</dbReference>
<dbReference type="InterPro" id="IPR015854">
    <property type="entry name" value="ABC_transpr_LolD-like"/>
</dbReference>
<protein>
    <submittedName>
        <fullName evidence="5">ABC transporter ATP-binding protein</fullName>
    </submittedName>
</protein>
<keyword evidence="3 5" id="KW-0067">ATP-binding</keyword>
<keyword evidence="1" id="KW-0813">Transport</keyword>
<dbReference type="RefSeq" id="WP_141162997.1">
    <property type="nucleotide sequence ID" value="NZ_VHQG01000002.1"/>
</dbReference>
<dbReference type="PROSITE" id="PS50893">
    <property type="entry name" value="ABC_TRANSPORTER_2"/>
    <property type="match status" value="1"/>
</dbReference>
<accession>A0A506Y2G6</accession>
<evidence type="ECO:0000256" key="3">
    <source>
        <dbReference type="ARBA" id="ARBA00022840"/>
    </source>
</evidence>
<dbReference type="OrthoDB" id="9802264at2"/>
<dbReference type="SUPFAM" id="SSF52540">
    <property type="entry name" value="P-loop containing nucleoside triphosphate hydrolases"/>
    <property type="match status" value="1"/>
</dbReference>
<evidence type="ECO:0000256" key="2">
    <source>
        <dbReference type="ARBA" id="ARBA00022741"/>
    </source>
</evidence>
<reference evidence="5 6" key="1">
    <citation type="submission" date="2019-06" db="EMBL/GenBank/DDBJ databases">
        <authorList>
            <person name="Li F."/>
        </authorList>
    </citation>
    <scope>NUCLEOTIDE SEQUENCE [LARGE SCALE GENOMIC DNA]</scope>
    <source>
        <strain evidence="5 6">10F1D-1</strain>
    </source>
</reference>
<dbReference type="GO" id="GO:0098796">
    <property type="term" value="C:membrane protein complex"/>
    <property type="evidence" value="ECO:0007669"/>
    <property type="project" value="UniProtKB-ARBA"/>
</dbReference>
<proteinExistence type="predicted"/>
<dbReference type="AlphaFoldDB" id="A0A506Y2G6"/>
<comment type="caution">
    <text evidence="5">The sequence shown here is derived from an EMBL/GenBank/DDBJ whole genome shotgun (WGS) entry which is preliminary data.</text>
</comment>
<organism evidence="5 6">
    <name type="scientific">Schumannella soli</name>
    <dbReference type="NCBI Taxonomy" id="2590779"/>
    <lineage>
        <taxon>Bacteria</taxon>
        <taxon>Bacillati</taxon>
        <taxon>Actinomycetota</taxon>
        <taxon>Actinomycetes</taxon>
        <taxon>Micrococcales</taxon>
        <taxon>Microbacteriaceae</taxon>
        <taxon>Schumannella</taxon>
    </lineage>
</organism>
<dbReference type="InterPro" id="IPR017911">
    <property type="entry name" value="MacB-like_ATP-bd"/>
</dbReference>
<dbReference type="InterPro" id="IPR017871">
    <property type="entry name" value="ABC_transporter-like_CS"/>
</dbReference>
<keyword evidence="6" id="KW-1185">Reference proteome</keyword>
<dbReference type="InterPro" id="IPR027417">
    <property type="entry name" value="P-loop_NTPase"/>
</dbReference>
<evidence type="ECO:0000313" key="5">
    <source>
        <dbReference type="EMBL" id="TPW75637.1"/>
    </source>
</evidence>
<name>A0A506Y2G6_9MICO</name>
<dbReference type="GO" id="GO:0005524">
    <property type="term" value="F:ATP binding"/>
    <property type="evidence" value="ECO:0007669"/>
    <property type="project" value="UniProtKB-KW"/>
</dbReference>
<feature type="domain" description="ABC transporter" evidence="4">
    <location>
        <begin position="2"/>
        <end position="222"/>
    </location>
</feature>
<dbReference type="Pfam" id="PF00005">
    <property type="entry name" value="ABC_tran"/>
    <property type="match status" value="1"/>
</dbReference>
<dbReference type="Gene3D" id="3.40.50.300">
    <property type="entry name" value="P-loop containing nucleotide triphosphate hydrolases"/>
    <property type="match status" value="1"/>
</dbReference>
<dbReference type="FunFam" id="3.40.50.300:FF:000032">
    <property type="entry name" value="Export ABC transporter ATP-binding protein"/>
    <property type="match status" value="1"/>
</dbReference>
<dbReference type="GO" id="GO:0005886">
    <property type="term" value="C:plasma membrane"/>
    <property type="evidence" value="ECO:0007669"/>
    <property type="project" value="TreeGrafter"/>
</dbReference>
<dbReference type="PANTHER" id="PTHR24220">
    <property type="entry name" value="IMPORT ATP-BINDING PROTEIN"/>
    <property type="match status" value="1"/>
</dbReference>
<dbReference type="InterPro" id="IPR003439">
    <property type="entry name" value="ABC_transporter-like_ATP-bd"/>
</dbReference>
<evidence type="ECO:0000313" key="6">
    <source>
        <dbReference type="Proteomes" id="UP000316252"/>
    </source>
</evidence>
<dbReference type="InterPro" id="IPR003593">
    <property type="entry name" value="AAA+_ATPase"/>
</dbReference>
<keyword evidence="2" id="KW-0547">Nucleotide-binding</keyword>
<dbReference type="SMART" id="SM00382">
    <property type="entry name" value="AAA"/>
    <property type="match status" value="1"/>
</dbReference>
<evidence type="ECO:0000256" key="1">
    <source>
        <dbReference type="ARBA" id="ARBA00022448"/>
    </source>
</evidence>
<dbReference type="PROSITE" id="PS00211">
    <property type="entry name" value="ABC_TRANSPORTER_1"/>
    <property type="match status" value="1"/>
</dbReference>
<dbReference type="GO" id="GO:0022857">
    <property type="term" value="F:transmembrane transporter activity"/>
    <property type="evidence" value="ECO:0007669"/>
    <property type="project" value="TreeGrafter"/>
</dbReference>
<dbReference type="GO" id="GO:0016887">
    <property type="term" value="F:ATP hydrolysis activity"/>
    <property type="evidence" value="ECO:0007669"/>
    <property type="project" value="InterPro"/>
</dbReference>